<keyword evidence="2" id="KW-0238">DNA-binding</keyword>
<keyword evidence="3" id="KW-1185">Reference proteome</keyword>
<name>A0ABV3DND6_9ACTN</name>
<feature type="domain" description="HNH nuclease" evidence="1">
    <location>
        <begin position="167"/>
        <end position="224"/>
    </location>
</feature>
<dbReference type="CDD" id="cd00085">
    <property type="entry name" value="HNHc"/>
    <property type="match status" value="1"/>
</dbReference>
<evidence type="ECO:0000259" key="1">
    <source>
        <dbReference type="SMART" id="SM00507"/>
    </source>
</evidence>
<gene>
    <name evidence="2" type="ORF">AB0C36_27610</name>
</gene>
<dbReference type="Pfam" id="PF26340">
    <property type="entry name" value="DNA-SBD_ScoMcrA"/>
    <property type="match status" value="1"/>
</dbReference>
<dbReference type="InterPro" id="IPR003615">
    <property type="entry name" value="HNH_nuc"/>
</dbReference>
<comment type="caution">
    <text evidence="2">The sequence shown here is derived from an EMBL/GenBank/DDBJ whole genome shotgun (WGS) entry which is preliminary data.</text>
</comment>
<dbReference type="PIRSF" id="PIRSF030850">
    <property type="entry name" value="UCP030850"/>
    <property type="match status" value="1"/>
</dbReference>
<protein>
    <submittedName>
        <fullName evidence="2">Phosphorothioated DNA-binding restriction endonuclease</fullName>
    </submittedName>
</protein>
<dbReference type="GO" id="GO:0003677">
    <property type="term" value="F:DNA binding"/>
    <property type="evidence" value="ECO:0007669"/>
    <property type="project" value="UniProtKB-KW"/>
</dbReference>
<keyword evidence="2" id="KW-0540">Nuclease</keyword>
<dbReference type="Proteomes" id="UP001551482">
    <property type="component" value="Unassembled WGS sequence"/>
</dbReference>
<dbReference type="Gene3D" id="1.10.30.50">
    <property type="match status" value="1"/>
</dbReference>
<reference evidence="2 3" key="1">
    <citation type="submission" date="2024-06" db="EMBL/GenBank/DDBJ databases">
        <title>The Natural Products Discovery Center: Release of the First 8490 Sequenced Strains for Exploring Actinobacteria Biosynthetic Diversity.</title>
        <authorList>
            <person name="Kalkreuter E."/>
            <person name="Kautsar S.A."/>
            <person name="Yang D."/>
            <person name="Bader C.D."/>
            <person name="Teijaro C.N."/>
            <person name="Fluegel L."/>
            <person name="Davis C.M."/>
            <person name="Simpson J.R."/>
            <person name="Lauterbach L."/>
            <person name="Steele A.D."/>
            <person name="Gui C."/>
            <person name="Meng S."/>
            <person name="Li G."/>
            <person name="Viehrig K."/>
            <person name="Ye F."/>
            <person name="Su P."/>
            <person name="Kiefer A.F."/>
            <person name="Nichols A."/>
            <person name="Cepeda A.J."/>
            <person name="Yan W."/>
            <person name="Fan B."/>
            <person name="Jiang Y."/>
            <person name="Adhikari A."/>
            <person name="Zheng C.-J."/>
            <person name="Schuster L."/>
            <person name="Cowan T.M."/>
            <person name="Smanski M.J."/>
            <person name="Chevrette M.G."/>
            <person name="De Carvalho L.P.S."/>
            <person name="Shen B."/>
        </authorList>
    </citation>
    <scope>NUCLEOTIDE SEQUENCE [LARGE SCALE GENOMIC DNA]</scope>
    <source>
        <strain evidence="2 3">NPDC048946</strain>
    </source>
</reference>
<dbReference type="NCBIfam" id="NF045808">
    <property type="entry name" value="PT-DNA_restrict"/>
    <property type="match status" value="1"/>
</dbReference>
<accession>A0ABV3DND6</accession>
<dbReference type="SMART" id="SM00507">
    <property type="entry name" value="HNHc"/>
    <property type="match status" value="1"/>
</dbReference>
<dbReference type="GO" id="GO:0004519">
    <property type="term" value="F:endonuclease activity"/>
    <property type="evidence" value="ECO:0007669"/>
    <property type="project" value="UniProtKB-KW"/>
</dbReference>
<sequence>MDWLERAATLRQWTSKGVRAPHKPLLLLYALGRYQQDADQELAYSAVEEDLKRLLAEYGPGNRSTPAYPFHHLVNDGVWEVRTSRGAGSPGSGVRDLRASGAAGRLAPDLRAALRRDPALLGRMARTLLDLHFPPSLHSELCEAAGLELEYAETQPLVPGGRRRSQMLREEVLTAYEYRCAFCGYDGRIGAIPVGLEAAHVHWWALGGPDEVENALCLCSLHHKLFDKGVLGVDEEFRVMVAQRFVGHSAAAREQVVALAGRPLLGPQPGTPELGAIHRSWHAEQVFHGPSRPAVAV</sequence>
<dbReference type="RefSeq" id="WP_358358916.1">
    <property type="nucleotide sequence ID" value="NZ_JBEZFP010000083.1"/>
</dbReference>
<keyword evidence="2" id="KW-0255">Endonuclease</keyword>
<evidence type="ECO:0000313" key="2">
    <source>
        <dbReference type="EMBL" id="MEU8137268.1"/>
    </source>
</evidence>
<organism evidence="2 3">
    <name type="scientific">Streptodolium elevatio</name>
    <dbReference type="NCBI Taxonomy" id="3157996"/>
    <lineage>
        <taxon>Bacteria</taxon>
        <taxon>Bacillati</taxon>
        <taxon>Actinomycetota</taxon>
        <taxon>Actinomycetes</taxon>
        <taxon>Kitasatosporales</taxon>
        <taxon>Streptomycetaceae</taxon>
        <taxon>Streptodolium</taxon>
    </lineage>
</organism>
<dbReference type="Pfam" id="PF13391">
    <property type="entry name" value="HNH_2"/>
    <property type="match status" value="1"/>
</dbReference>
<dbReference type="InterPro" id="IPR058813">
    <property type="entry name" value="DNA-SBD_ScoMcrA"/>
</dbReference>
<proteinExistence type="predicted"/>
<dbReference type="EMBL" id="JBEZFP010000083">
    <property type="protein sequence ID" value="MEU8137268.1"/>
    <property type="molecule type" value="Genomic_DNA"/>
</dbReference>
<keyword evidence="2" id="KW-0378">Hydrolase</keyword>
<evidence type="ECO:0000313" key="3">
    <source>
        <dbReference type="Proteomes" id="UP001551482"/>
    </source>
</evidence>
<dbReference type="InterPro" id="IPR011396">
    <property type="entry name" value="PT_DNA_restrict"/>
</dbReference>